<name>A0A811UJP7_CERCA</name>
<accession>A0A811UJP7</accession>
<evidence type="ECO:0000256" key="1">
    <source>
        <dbReference type="SAM" id="Phobius"/>
    </source>
</evidence>
<dbReference type="Proteomes" id="UP000606786">
    <property type="component" value="Unassembled WGS sequence"/>
</dbReference>
<gene>
    <name evidence="2" type="ORF">CCAP1982_LOCUS7771</name>
</gene>
<proteinExistence type="predicted"/>
<keyword evidence="3" id="KW-1185">Reference proteome</keyword>
<feature type="non-terminal residue" evidence="2">
    <location>
        <position position="1"/>
    </location>
</feature>
<keyword evidence="1" id="KW-0812">Transmembrane</keyword>
<keyword evidence="1" id="KW-1133">Transmembrane helix</keyword>
<evidence type="ECO:0000313" key="2">
    <source>
        <dbReference type="EMBL" id="CAD6999239.1"/>
    </source>
</evidence>
<organism evidence="2 3">
    <name type="scientific">Ceratitis capitata</name>
    <name type="common">Mediterranean fruit fly</name>
    <name type="synonym">Tephritis capitata</name>
    <dbReference type="NCBI Taxonomy" id="7213"/>
    <lineage>
        <taxon>Eukaryota</taxon>
        <taxon>Metazoa</taxon>
        <taxon>Ecdysozoa</taxon>
        <taxon>Arthropoda</taxon>
        <taxon>Hexapoda</taxon>
        <taxon>Insecta</taxon>
        <taxon>Pterygota</taxon>
        <taxon>Neoptera</taxon>
        <taxon>Endopterygota</taxon>
        <taxon>Diptera</taxon>
        <taxon>Brachycera</taxon>
        <taxon>Muscomorpha</taxon>
        <taxon>Tephritoidea</taxon>
        <taxon>Tephritidae</taxon>
        <taxon>Ceratitis</taxon>
        <taxon>Ceratitis</taxon>
    </lineage>
</organism>
<reference evidence="2" key="1">
    <citation type="submission" date="2020-11" db="EMBL/GenBank/DDBJ databases">
        <authorList>
            <person name="Whitehead M."/>
        </authorList>
    </citation>
    <scope>NUCLEOTIDE SEQUENCE</scope>
    <source>
        <strain evidence="2">EGII</strain>
    </source>
</reference>
<protein>
    <submittedName>
        <fullName evidence="2">(Mediterranean fruit fly) hypothetical protein</fullName>
    </submittedName>
</protein>
<evidence type="ECO:0000313" key="3">
    <source>
        <dbReference type="Proteomes" id="UP000606786"/>
    </source>
</evidence>
<sequence length="104" mass="11683">QNTNNNNNNEHTKVELAELGLVAKFLFAALVISSSRSITKFSPFAMRAQQRNGCKSKVPKLKLLVALGFVYAHPVRFYFAIFYTALVFVGCYCTFLFTNDGVLH</sequence>
<dbReference type="EMBL" id="CAJHJT010000012">
    <property type="protein sequence ID" value="CAD6999239.1"/>
    <property type="molecule type" value="Genomic_DNA"/>
</dbReference>
<comment type="caution">
    <text evidence="2">The sequence shown here is derived from an EMBL/GenBank/DDBJ whole genome shotgun (WGS) entry which is preliminary data.</text>
</comment>
<feature type="transmembrane region" description="Helical" evidence="1">
    <location>
        <begin position="80"/>
        <end position="98"/>
    </location>
</feature>
<keyword evidence="1" id="KW-0472">Membrane</keyword>
<dbReference type="AlphaFoldDB" id="A0A811UJP7"/>